<keyword evidence="4" id="KW-0521">NADP</keyword>
<dbReference type="EC" id="1.1.1.261" evidence="10"/>
<proteinExistence type="predicted"/>
<evidence type="ECO:0000256" key="9">
    <source>
        <dbReference type="ARBA" id="ARBA00023264"/>
    </source>
</evidence>
<evidence type="ECO:0000256" key="2">
    <source>
        <dbReference type="ARBA" id="ARBA00022516"/>
    </source>
</evidence>
<evidence type="ECO:0000256" key="3">
    <source>
        <dbReference type="ARBA" id="ARBA00022723"/>
    </source>
</evidence>
<dbReference type="SUPFAM" id="SSF56796">
    <property type="entry name" value="Dehydroquinate synthase-like"/>
    <property type="match status" value="1"/>
</dbReference>
<evidence type="ECO:0000256" key="1">
    <source>
        <dbReference type="ARBA" id="ARBA00022490"/>
    </source>
</evidence>
<protein>
    <submittedName>
        <fullName evidence="10">Sn-glycerol-1-phosphate dehydrogenase</fullName>
        <ecNumber evidence="10">1.1.1.261</ecNumber>
    </submittedName>
</protein>
<evidence type="ECO:0000256" key="5">
    <source>
        <dbReference type="ARBA" id="ARBA00023002"/>
    </source>
</evidence>
<evidence type="ECO:0000256" key="4">
    <source>
        <dbReference type="ARBA" id="ARBA00022857"/>
    </source>
</evidence>
<keyword evidence="9" id="KW-1208">Phospholipid metabolism</keyword>
<evidence type="ECO:0000256" key="7">
    <source>
        <dbReference type="ARBA" id="ARBA00023098"/>
    </source>
</evidence>
<sequence>MSDQAKRRFGGKRDMSNERIQSALAGATDTRAVVIEEGALARVADVFRENFPESRAVVVADGTEYRVAGEEVQRVLEQGGIGTEEPYVFPAEPTLYAKYSNIELLVGSLEGHDAVPVAVGSGTLNDIAKRAAYETDRPYMNVATAASMDGYTAFGASIEKDGHKQTLTCPAPRAVLADVSVLVAAPKDMTAAGYADLLGKVTSGADWLVADALGVEPIDKEGWRLVQDGLRGWVADPEALAAGESEAMDGLIEGLVMSGLAMQAYQSSRTASGAEHQFSHLWEGEGLGRDRNPPLSHGFKVGVGSVAVAALYERLLARDLARLDVEAAVSAWPSWPEVEERVRALHTLPELERAAVEQSRAKYVGADALRERLELLREVWPELSGKLRSHLLPAEELRRMLRAAGCPVTPEEIGLSRDELQKTYRRALTIRSRYTVLDLANETGILDECVAELFEPGGFWAR</sequence>
<dbReference type="GO" id="GO:0046872">
    <property type="term" value="F:metal ion binding"/>
    <property type="evidence" value="ECO:0007669"/>
    <property type="project" value="UniProtKB-KW"/>
</dbReference>
<dbReference type="PANTHER" id="PTHR43616:SF5">
    <property type="entry name" value="GLYCEROL DEHYDROGENASE 1"/>
    <property type="match status" value="1"/>
</dbReference>
<keyword evidence="2" id="KW-0444">Lipid biosynthesis</keyword>
<dbReference type="Gene3D" id="1.20.1090.10">
    <property type="entry name" value="Dehydroquinate synthase-like - alpha domain"/>
    <property type="match status" value="1"/>
</dbReference>
<evidence type="ECO:0000313" key="11">
    <source>
        <dbReference type="Proteomes" id="UP001281130"/>
    </source>
</evidence>
<dbReference type="AlphaFoldDB" id="A0AB35T8S9"/>
<dbReference type="Proteomes" id="UP001281130">
    <property type="component" value="Unassembled WGS sequence"/>
</dbReference>
<keyword evidence="1" id="KW-0963">Cytoplasm</keyword>
<evidence type="ECO:0000256" key="6">
    <source>
        <dbReference type="ARBA" id="ARBA00023027"/>
    </source>
</evidence>
<name>A0AB35T8S9_RUBRA</name>
<accession>A0AB35T8S9</accession>
<dbReference type="Pfam" id="PF13685">
    <property type="entry name" value="Fe-ADH_2"/>
    <property type="match status" value="1"/>
</dbReference>
<keyword evidence="7" id="KW-0443">Lipid metabolism</keyword>
<keyword evidence="3" id="KW-0479">Metal-binding</keyword>
<reference evidence="10" key="1">
    <citation type="submission" date="2023-11" db="EMBL/GenBank/DDBJ databases">
        <title>MicrobeMod: A computational toolkit for identifying prokaryotic methylation and restriction-modification with nanopore sequencing.</title>
        <authorList>
            <person name="Crits-Christoph A."/>
            <person name="Kang S.C."/>
            <person name="Lee H."/>
            <person name="Ostrov N."/>
        </authorList>
    </citation>
    <scope>NUCLEOTIDE SEQUENCE</scope>
    <source>
        <strain evidence="10">ATCC 51242</strain>
    </source>
</reference>
<keyword evidence="5 10" id="KW-0560">Oxidoreductase</keyword>
<evidence type="ECO:0000313" key="10">
    <source>
        <dbReference type="EMBL" id="MDX5895586.1"/>
    </source>
</evidence>
<comment type="caution">
    <text evidence="10">The sequence shown here is derived from an EMBL/GenBank/DDBJ whole genome shotgun (WGS) entry which is preliminary data.</text>
</comment>
<dbReference type="GO" id="GO:0008654">
    <property type="term" value="P:phospholipid biosynthetic process"/>
    <property type="evidence" value="ECO:0007669"/>
    <property type="project" value="UniProtKB-KW"/>
</dbReference>
<dbReference type="InterPro" id="IPR016205">
    <property type="entry name" value="Glycerol_DH"/>
</dbReference>
<keyword evidence="8" id="KW-0594">Phospholipid biosynthesis</keyword>
<dbReference type="RefSeq" id="WP_232226679.1">
    <property type="nucleotide sequence ID" value="NZ_CP007516.1"/>
</dbReference>
<dbReference type="GO" id="GO:0050492">
    <property type="term" value="F:glycerol-1-phosphate dehydrogenase [NAD(P)+] activity"/>
    <property type="evidence" value="ECO:0007669"/>
    <property type="project" value="UniProtKB-EC"/>
</dbReference>
<dbReference type="InterPro" id="IPR032837">
    <property type="entry name" value="G1PDH"/>
</dbReference>
<dbReference type="CDD" id="cd08175">
    <property type="entry name" value="G1PDH"/>
    <property type="match status" value="1"/>
</dbReference>
<organism evidence="10 11">
    <name type="scientific">Rubrobacter radiotolerans</name>
    <name type="common">Arthrobacter radiotolerans</name>
    <dbReference type="NCBI Taxonomy" id="42256"/>
    <lineage>
        <taxon>Bacteria</taxon>
        <taxon>Bacillati</taxon>
        <taxon>Actinomycetota</taxon>
        <taxon>Rubrobacteria</taxon>
        <taxon>Rubrobacterales</taxon>
        <taxon>Rubrobacteraceae</taxon>
        <taxon>Rubrobacter</taxon>
    </lineage>
</organism>
<dbReference type="PANTHER" id="PTHR43616">
    <property type="entry name" value="GLYCEROL DEHYDROGENASE"/>
    <property type="match status" value="1"/>
</dbReference>
<dbReference type="EMBL" id="JAWXXX010000003">
    <property type="protein sequence ID" value="MDX5895586.1"/>
    <property type="molecule type" value="Genomic_DNA"/>
</dbReference>
<evidence type="ECO:0000256" key="8">
    <source>
        <dbReference type="ARBA" id="ARBA00023209"/>
    </source>
</evidence>
<dbReference type="Gene3D" id="3.40.50.1970">
    <property type="match status" value="1"/>
</dbReference>
<keyword evidence="6" id="KW-0520">NAD</keyword>
<gene>
    <name evidence="10" type="ORF">SIL72_16270</name>
</gene>